<dbReference type="Proteomes" id="UP000244893">
    <property type="component" value="Unassembled WGS sequence"/>
</dbReference>
<dbReference type="EMBL" id="QEOP01000006">
    <property type="protein sequence ID" value="PVZ93209.1"/>
    <property type="molecule type" value="Genomic_DNA"/>
</dbReference>
<keyword evidence="2" id="KW-1185">Reference proteome</keyword>
<evidence type="ECO:0000313" key="1">
    <source>
        <dbReference type="EMBL" id="PVZ93209.1"/>
    </source>
</evidence>
<protein>
    <recommendedName>
        <fullName evidence="3">Nucleotidyl transferase AbiEii/AbiGii toxin family protein</fullName>
    </recommendedName>
</protein>
<comment type="caution">
    <text evidence="1">The sequence shown here is derived from an EMBL/GenBank/DDBJ whole genome shotgun (WGS) entry which is preliminary data.</text>
</comment>
<gene>
    <name evidence="1" type="ORF">DDQ50_16595</name>
</gene>
<organism evidence="1 2">
    <name type="scientific">Amnibacterium flavum</name>
    <dbReference type="NCBI Taxonomy" id="2173173"/>
    <lineage>
        <taxon>Bacteria</taxon>
        <taxon>Bacillati</taxon>
        <taxon>Actinomycetota</taxon>
        <taxon>Actinomycetes</taxon>
        <taxon>Micrococcales</taxon>
        <taxon>Microbacteriaceae</taxon>
        <taxon>Amnibacterium</taxon>
    </lineage>
</organism>
<dbReference type="OrthoDB" id="3870258at2"/>
<accession>A0A2V1HQ02</accession>
<evidence type="ECO:0000313" key="2">
    <source>
        <dbReference type="Proteomes" id="UP000244893"/>
    </source>
</evidence>
<dbReference type="Pfam" id="PF08843">
    <property type="entry name" value="AbiEii"/>
    <property type="match status" value="1"/>
</dbReference>
<name>A0A2V1HQ02_9MICO</name>
<evidence type="ECO:0008006" key="3">
    <source>
        <dbReference type="Google" id="ProtNLM"/>
    </source>
</evidence>
<reference evidence="1 2" key="1">
    <citation type="submission" date="2018-05" db="EMBL/GenBank/DDBJ databases">
        <title>Amnibacterium sp. M8JJ-5, whole genome shotgun sequence.</title>
        <authorList>
            <person name="Tuo L."/>
        </authorList>
    </citation>
    <scope>NUCLEOTIDE SEQUENCE [LARGE SCALE GENOMIC DNA]</scope>
    <source>
        <strain evidence="1 2">M8JJ-5</strain>
    </source>
</reference>
<dbReference type="AlphaFoldDB" id="A0A2V1HQ02"/>
<sequence length="213" mass="23314">MQRAVTRIALDAAGASGFALAGSGAIREHGVISRLSEDVDLFTSNTNEPSFGAAVDRVVDALIVAGYSVDLARRTEQFARLQVRTDAGQQVDVDMGMDWREVEPVTLEVGPVLSIQDAIGNKISALYGRAEARDFFDVDAIRASGHYTDAELVAAAAERDPGFDISMFARQLERANRLVLDDLKEYGVDSDELAAIKRRLTDWAELLRQQLEQ</sequence>
<dbReference type="InterPro" id="IPR014942">
    <property type="entry name" value="AbiEii"/>
</dbReference>
<proteinExistence type="predicted"/>